<name>A0A7Y6DZ96_9CELL</name>
<proteinExistence type="predicted"/>
<dbReference type="Proteomes" id="UP000565724">
    <property type="component" value="Unassembled WGS sequence"/>
</dbReference>
<dbReference type="EMBL" id="JABMCI010000070">
    <property type="protein sequence ID" value="NUU19478.1"/>
    <property type="molecule type" value="Genomic_DNA"/>
</dbReference>
<dbReference type="RefSeq" id="WP_175349346.1">
    <property type="nucleotide sequence ID" value="NZ_JABMCI010000070.1"/>
</dbReference>
<sequence length="245" mass="26535">MSQSGLFGRDHRGADRDGILVTPTAVGAVPFWWSQTADEISLGVGESTRWVVARDDRGVVLVHQLVDAVVFGRVEIGRGVHGVTHRVSLADGTVLEDRSDSVDGSTEWTWAPAYIQRRDLLQQVDNAMTRLVGRAGSGDPWGRSVRVDAELSAGIEAYVNRLSGPLSGMSDLEGVAAVAVHRSPEQLLAEVRSVIHEMNRVPLAEAGGDLGTEVRLISVHMTVRHPEISRPALGALLSRWAWANR</sequence>
<keyword evidence="2" id="KW-1185">Reference proteome</keyword>
<evidence type="ECO:0000313" key="1">
    <source>
        <dbReference type="EMBL" id="NUU19478.1"/>
    </source>
</evidence>
<accession>A0A7Y6DZ96</accession>
<reference evidence="1 2" key="1">
    <citation type="submission" date="2020-05" db="EMBL/GenBank/DDBJ databases">
        <title>Genome Sequencing of Type Strains.</title>
        <authorList>
            <person name="Lemaire J.F."/>
            <person name="Inderbitzin P."/>
            <person name="Gregorio O.A."/>
            <person name="Collins S.B."/>
            <person name="Wespe N."/>
            <person name="Knight-Connoni V."/>
        </authorList>
    </citation>
    <scope>NUCLEOTIDE SEQUENCE [LARGE SCALE GENOMIC DNA]</scope>
    <source>
        <strain evidence="1 2">ATCC 25174</strain>
    </source>
</reference>
<organism evidence="1 2">
    <name type="scientific">Cellulomonas humilata</name>
    <dbReference type="NCBI Taxonomy" id="144055"/>
    <lineage>
        <taxon>Bacteria</taxon>
        <taxon>Bacillati</taxon>
        <taxon>Actinomycetota</taxon>
        <taxon>Actinomycetes</taxon>
        <taxon>Micrococcales</taxon>
        <taxon>Cellulomonadaceae</taxon>
        <taxon>Cellulomonas</taxon>
    </lineage>
</organism>
<protein>
    <submittedName>
        <fullName evidence="1">Uncharacterized protein</fullName>
    </submittedName>
</protein>
<gene>
    <name evidence="1" type="ORF">HP550_19695</name>
</gene>
<comment type="caution">
    <text evidence="1">The sequence shown here is derived from an EMBL/GenBank/DDBJ whole genome shotgun (WGS) entry which is preliminary data.</text>
</comment>
<dbReference type="AlphaFoldDB" id="A0A7Y6DZ96"/>
<evidence type="ECO:0000313" key="2">
    <source>
        <dbReference type="Proteomes" id="UP000565724"/>
    </source>
</evidence>